<keyword evidence="3 5" id="KW-0378">Hydrolase</keyword>
<dbReference type="InterPro" id="IPR003764">
    <property type="entry name" value="GlcNAc_6-P_deAcase"/>
</dbReference>
<dbReference type="Proteomes" id="UP001179280">
    <property type="component" value="Unassembled WGS sequence"/>
</dbReference>
<evidence type="ECO:0000256" key="5">
    <source>
        <dbReference type="PIRNR" id="PIRNR038994"/>
    </source>
</evidence>
<dbReference type="InterPro" id="IPR006680">
    <property type="entry name" value="Amidohydro-rel"/>
</dbReference>
<dbReference type="EMBL" id="JAFBCV010000003">
    <property type="protein sequence ID" value="MBM7837927.1"/>
    <property type="molecule type" value="Genomic_DNA"/>
</dbReference>
<gene>
    <name evidence="7" type="ORF">JOC54_001158</name>
</gene>
<reference evidence="7" key="1">
    <citation type="submission" date="2021-01" db="EMBL/GenBank/DDBJ databases">
        <title>Genomic Encyclopedia of Type Strains, Phase IV (KMG-IV): sequencing the most valuable type-strain genomes for metagenomic binning, comparative biology and taxonomic classification.</title>
        <authorList>
            <person name="Goeker M."/>
        </authorList>
    </citation>
    <scope>NUCLEOTIDE SEQUENCE</scope>
    <source>
        <strain evidence="7">DSM 21943</strain>
    </source>
</reference>
<evidence type="ECO:0000256" key="1">
    <source>
        <dbReference type="ARBA" id="ARBA00010716"/>
    </source>
</evidence>
<dbReference type="Pfam" id="PF01979">
    <property type="entry name" value="Amidohydro_1"/>
    <property type="match status" value="1"/>
</dbReference>
<dbReference type="CDD" id="cd00854">
    <property type="entry name" value="NagA"/>
    <property type="match status" value="1"/>
</dbReference>
<dbReference type="SUPFAM" id="SSF51338">
    <property type="entry name" value="Composite domain of metallo-dependent hydrolases"/>
    <property type="match status" value="1"/>
</dbReference>
<keyword evidence="8" id="KW-1185">Reference proteome</keyword>
<dbReference type="PANTHER" id="PTHR11113">
    <property type="entry name" value="N-ACETYLGLUCOSAMINE-6-PHOSPHATE DEACETYLASE"/>
    <property type="match status" value="1"/>
</dbReference>
<evidence type="ECO:0000256" key="4">
    <source>
        <dbReference type="ARBA" id="ARBA00023277"/>
    </source>
</evidence>
<dbReference type="RefSeq" id="WP_204465044.1">
    <property type="nucleotide sequence ID" value="NZ_JAFBCV010000003.1"/>
</dbReference>
<accession>A0ABS2SUK7</accession>
<evidence type="ECO:0000259" key="6">
    <source>
        <dbReference type="Pfam" id="PF01979"/>
    </source>
</evidence>
<sequence>MAEYVFQAKKLITGKPGDALKQDQFVAVNQGVILAVGEGEGDRYINEATKVIQLEANDTVVPGFIDLHIHGTHGVDVMDASDKALETMAIHLPEEGTTSFLATTITQSPDAISDAIQAIADFSAKKKGAALTGVHVEGPFINEKRKGAQPAAFIGDPSIKQMQNWIDLSKGRIKQVTYAPERNEGIAFTAFLSERGITASIGHSDANYEQVNSAIQAGANQVTHLFNGMSPLHHREPGVAGAALLFDQLDVELIVDGIHIHPEIVRFAWKAKGTDRCLLITDSMRAKGLDEGEYDLGGQQVKVAAGKATLLESGSLAGSVLKMNDAVSNMIRFTGCSLAEAVQMATYNPAKKIGILEQTGTIEQGKHADLTVLRNEKEVILTYCKGEEVFRKD</sequence>
<evidence type="ECO:0000256" key="2">
    <source>
        <dbReference type="ARBA" id="ARBA00022723"/>
    </source>
</evidence>
<protein>
    <submittedName>
        <fullName evidence="7">N-acetylglucosamine-6-phosphate deacetylase</fullName>
        <ecNumber evidence="7">3.5.1.25</ecNumber>
    </submittedName>
</protein>
<dbReference type="PANTHER" id="PTHR11113:SF14">
    <property type="entry name" value="N-ACETYLGLUCOSAMINE-6-PHOSPHATE DEACETYLASE"/>
    <property type="match status" value="1"/>
</dbReference>
<dbReference type="NCBIfam" id="TIGR00221">
    <property type="entry name" value="nagA"/>
    <property type="match status" value="1"/>
</dbReference>
<proteinExistence type="inferred from homology"/>
<dbReference type="Gene3D" id="3.20.20.140">
    <property type="entry name" value="Metal-dependent hydrolases"/>
    <property type="match status" value="1"/>
</dbReference>
<dbReference type="PIRSF" id="PIRSF038994">
    <property type="entry name" value="NagA"/>
    <property type="match status" value="1"/>
</dbReference>
<evidence type="ECO:0000256" key="3">
    <source>
        <dbReference type="ARBA" id="ARBA00022801"/>
    </source>
</evidence>
<feature type="domain" description="Amidohydrolase-related" evidence="6">
    <location>
        <begin position="59"/>
        <end position="389"/>
    </location>
</feature>
<dbReference type="Gene3D" id="2.30.40.10">
    <property type="entry name" value="Urease, subunit C, domain 1"/>
    <property type="match status" value="1"/>
</dbReference>
<comment type="caution">
    <text evidence="7">The sequence shown here is derived from an EMBL/GenBank/DDBJ whole genome shotgun (WGS) entry which is preliminary data.</text>
</comment>
<evidence type="ECO:0000313" key="8">
    <source>
        <dbReference type="Proteomes" id="UP001179280"/>
    </source>
</evidence>
<dbReference type="InterPro" id="IPR011059">
    <property type="entry name" value="Metal-dep_hydrolase_composite"/>
</dbReference>
<keyword evidence="2" id="KW-0479">Metal-binding</keyword>
<organism evidence="7 8">
    <name type="scientific">Shouchella xiaoxiensis</name>
    <dbReference type="NCBI Taxonomy" id="766895"/>
    <lineage>
        <taxon>Bacteria</taxon>
        <taxon>Bacillati</taxon>
        <taxon>Bacillota</taxon>
        <taxon>Bacilli</taxon>
        <taxon>Bacillales</taxon>
        <taxon>Bacillaceae</taxon>
        <taxon>Shouchella</taxon>
    </lineage>
</organism>
<dbReference type="GO" id="GO:0008448">
    <property type="term" value="F:N-acetylglucosamine-6-phosphate deacetylase activity"/>
    <property type="evidence" value="ECO:0007669"/>
    <property type="project" value="UniProtKB-EC"/>
</dbReference>
<dbReference type="SUPFAM" id="SSF51556">
    <property type="entry name" value="Metallo-dependent hydrolases"/>
    <property type="match status" value="1"/>
</dbReference>
<dbReference type="EC" id="3.5.1.25" evidence="7"/>
<comment type="similarity">
    <text evidence="1 5">Belongs to the metallo-dependent hydrolases superfamily. NagA family.</text>
</comment>
<name>A0ABS2SUK7_9BACI</name>
<dbReference type="InterPro" id="IPR032466">
    <property type="entry name" value="Metal_Hydrolase"/>
</dbReference>
<evidence type="ECO:0000313" key="7">
    <source>
        <dbReference type="EMBL" id="MBM7837927.1"/>
    </source>
</evidence>
<keyword evidence="4 5" id="KW-0119">Carbohydrate metabolism</keyword>